<dbReference type="PROSITE" id="PS00518">
    <property type="entry name" value="ZF_RING_1"/>
    <property type="match status" value="1"/>
</dbReference>
<protein>
    <recommendedName>
        <fullName evidence="5">RING-type domain-containing protein</fullName>
    </recommendedName>
</protein>
<dbReference type="InterPro" id="IPR013083">
    <property type="entry name" value="Znf_RING/FYVE/PHD"/>
</dbReference>
<dbReference type="AlphaFoldDB" id="A0A7I8VVC0"/>
<evidence type="ECO:0000256" key="3">
    <source>
        <dbReference type="ARBA" id="ARBA00022833"/>
    </source>
</evidence>
<feature type="domain" description="RING-type" evidence="5">
    <location>
        <begin position="3"/>
        <end position="42"/>
    </location>
</feature>
<evidence type="ECO:0000256" key="4">
    <source>
        <dbReference type="PROSITE-ProRule" id="PRU00175"/>
    </source>
</evidence>
<reference evidence="6 7" key="1">
    <citation type="submission" date="2020-08" db="EMBL/GenBank/DDBJ databases">
        <authorList>
            <person name="Hejnol A."/>
        </authorList>
    </citation>
    <scope>NUCLEOTIDE SEQUENCE [LARGE SCALE GENOMIC DNA]</scope>
</reference>
<evidence type="ECO:0000313" key="6">
    <source>
        <dbReference type="EMBL" id="CAD5120291.1"/>
    </source>
</evidence>
<dbReference type="GO" id="GO:0008270">
    <property type="term" value="F:zinc ion binding"/>
    <property type="evidence" value="ECO:0007669"/>
    <property type="project" value="UniProtKB-KW"/>
</dbReference>
<keyword evidence="7" id="KW-1185">Reference proteome</keyword>
<dbReference type="InterPro" id="IPR001841">
    <property type="entry name" value="Znf_RING"/>
</dbReference>
<dbReference type="Proteomes" id="UP000549394">
    <property type="component" value="Unassembled WGS sequence"/>
</dbReference>
<evidence type="ECO:0000259" key="5">
    <source>
        <dbReference type="PROSITE" id="PS50089"/>
    </source>
</evidence>
<accession>A0A7I8VVC0</accession>
<gene>
    <name evidence="6" type="ORF">DGYR_LOCUS8404</name>
</gene>
<evidence type="ECO:0000256" key="2">
    <source>
        <dbReference type="ARBA" id="ARBA00022771"/>
    </source>
</evidence>
<evidence type="ECO:0000313" key="7">
    <source>
        <dbReference type="Proteomes" id="UP000549394"/>
    </source>
</evidence>
<proteinExistence type="predicted"/>
<evidence type="ECO:0000256" key="1">
    <source>
        <dbReference type="ARBA" id="ARBA00022723"/>
    </source>
</evidence>
<keyword evidence="3" id="KW-0862">Zinc</keyword>
<name>A0A7I8VVC0_9ANNE</name>
<dbReference type="CDD" id="cd16449">
    <property type="entry name" value="RING-HC"/>
    <property type="match status" value="1"/>
</dbReference>
<organism evidence="6 7">
    <name type="scientific">Dimorphilus gyrociliatus</name>
    <dbReference type="NCBI Taxonomy" id="2664684"/>
    <lineage>
        <taxon>Eukaryota</taxon>
        <taxon>Metazoa</taxon>
        <taxon>Spiralia</taxon>
        <taxon>Lophotrochozoa</taxon>
        <taxon>Annelida</taxon>
        <taxon>Polychaeta</taxon>
        <taxon>Polychaeta incertae sedis</taxon>
        <taxon>Dinophilidae</taxon>
        <taxon>Dimorphilus</taxon>
    </lineage>
</organism>
<comment type="caution">
    <text evidence="6">The sequence shown here is derived from an EMBL/GenBank/DDBJ whole genome shotgun (WGS) entry which is preliminary data.</text>
</comment>
<sequence>MKCSVCNGTCKNPFEFSCLHRICRDCLKPDYKFEKKQKCYICLRKSTRNFYVDIPERKCSTDNHIEEVILQCETCNNTTVCPKCLMDHSKGHKLVVKPQIIPRNNIKYTERDEKKRLLDRLNDLTEAIKRSRDYTKTTIDNRCKEAFSEIEERQREMHEHNEDKHKQLLSKICEYIGEIPLLHSGDDALSERENEVKDIEYGFRKADSESLFYFLKSSAIPNVNDLALNEHFKCFFEDEYITVNEVAAEETQQRAYECPELPPKTKKKPEKWSFSKLLTRKSSDKQNTLIEKSQLNDSPSVHQNIVHELQQKHSQNEACDIPILPPRKS</sequence>
<keyword evidence="1" id="KW-0479">Metal-binding</keyword>
<dbReference type="Gene3D" id="3.30.40.10">
    <property type="entry name" value="Zinc/RING finger domain, C3HC4 (zinc finger)"/>
    <property type="match status" value="1"/>
</dbReference>
<keyword evidence="2 4" id="KW-0863">Zinc-finger</keyword>
<dbReference type="InterPro" id="IPR017907">
    <property type="entry name" value="Znf_RING_CS"/>
</dbReference>
<dbReference type="PROSITE" id="PS50089">
    <property type="entry name" value="ZF_RING_2"/>
    <property type="match status" value="1"/>
</dbReference>
<dbReference type="EMBL" id="CAJFCJ010000012">
    <property type="protein sequence ID" value="CAD5120291.1"/>
    <property type="molecule type" value="Genomic_DNA"/>
</dbReference>